<dbReference type="InterPro" id="IPR039782">
    <property type="entry name" value="VPS13B"/>
</dbReference>
<proteinExistence type="predicted"/>
<accession>A0ABR2YSA7</accession>
<evidence type="ECO:0008006" key="4">
    <source>
        <dbReference type="Google" id="ProtNLM"/>
    </source>
</evidence>
<feature type="region of interest" description="Disordered" evidence="1">
    <location>
        <begin position="980"/>
        <end position="1000"/>
    </location>
</feature>
<sequence>MESLLTPVVGRLLSKFVKSAAGTDGSDLRASLQGGNVSLHNLELNLDAILHELPIAVERAFAMQLTVSIPWTSLTSQPIQITLDTVEVVLSGSAHQNEATDEGQALNDSLDAAANARETKDSDEPFLGGGWMGSLANLLMRTLLNVTIKVNNIVVKYKTPTTVATLTCESLHVTTADDLRLENSKDARNWLKKDAELTSLSLSLESLAVTSAPAASQQPLFESAGASVSAQFPVFAVLEKQHEGIYVGTVDIKIESTAVAVTEPRLSLLSAFIAALPKMAGHSEGHQADQGQELSEVQARSLPSTFSPRKAMGRSEMQRRRRAAEAIFRGDGGSATSGVSSAAASAMGAVGAVWSFIVDDAAAESAQMASEGPPVPKISKSNIRVTFSCTLTGGSVLLMHDSVDDAVTPAGPVLSPSLTPRHPIVTAQDIAALSRLPPITPPPVNVQSSAKSAVSPSFLEELEEAAASLPLSPAVSLPTSPEHHRTLQQVGAQIATDATSRRGNHLASRVPSAAAFLWAKFEFLQVGLAIADEELTSLDVQLQSCSVHRTLKEPGPTAVQDVVLGLYPMEGVESSALIDSEGSILALRVCWQPDRDPAASVPHASSIHDEVRSSSAGSKAWVAAVAVSPVLLRMTGVEVAALKAIADGFVAETSRKFRGPSPQRCPPSNKDGSAAAFATVTLQTSRVQMLYAPSGAGQFLASAFAETDEPHALRLFCASASAALCLEEAAQWAEHRDSVSGGQGATFTAMRLVLRAGPGLSLRVPACEVSIGTSPQQYGGSRQASEGASALSACGPPILTGHDIRLEQPQGAADPVAGPLSLSVQSVSFSLALQQLTLLVSWVVSLLRTPLLPVLPTYPTAQHASGSKQTSFKASIAIISGQVFTVDALPAELGQLYGCARGFTVGLHHFALQLQCQSPGRTQPALAVTSRAKTAGGAVDEQSRHLSIDVHTVEARVTPAMAKEAEALLLAVLCASSAHPAPSKGDNAQEQSSIAEPPLSPMRLAVRSVTLEAASECMANHEQPSMYTTDLPMDASSAVGRAEDVVVLTAQDPQSMQLSENDNDVGHETPICLLDDLRCGLFEPADNLATRPGPLQISCGDEAATSGVWSQPARSWVSCRFPYPRQVQQILVAAPLEGLAGVSVQLFRIDSASGAPVVVPLVLGTWHGSLSAHAAPEGHWLLTAKADAPAAEEWQLSWEGRPSKGHQHSAASMLRSLYVNPVGAGLPHLLHIPPLRLVPFTLILRTKHLRLGICLDDSLLADTASSMLQEDSILADVRDLQVAASRWSTAQAVQLFGSVQVFYLDESTLTQELLLGPFSMGALDGGDVAFYWSEAFEGTAKSATMVSIPVQMGVRALLSVRTTQVDGTWHIVLQPSHALVNKTATPIQLRLVGSPMLQASPASDPIELKPGQGEHPSSTQAVMVSYGVSGSSSAPTSAQTSLMVWLGRGNGWSLNLPLAHLRPEVLHLQAGGLGADAPETPRSPHAAASSDLFCQVTDIDASGVAYIVFWPPLLLHNGLPCGLQLRLYTEGSLEDVEATVPSGRELPFSVATEGGGKLALCLVAPGGEGAIPLKGWSEPLLFAGSWKEKGSQGSHAALPEAGQFRSVEVGHGQGRLVLLLLAEPVIKGQPVSSWAPTELQSEGGEILRSAALDLEHGQQSLVALRSSDAGAAQRSAGARSRFHLKNELGEEFLLACRVLSKAGRIHFVFFVDPQPPVIVSNNSHADVEIGISLPSVGHKGDISVWDDERSRLLGPAPVEKAHSRKQQFTTQPGAREAFCFSVDALSLLLSRAKHSGGGDDSMVKTHALLAARGLQIDSFLHASSHPVICYTETPRRESAGTDASTLPLLLDLQVIQALGGSSRQAEPLQNTWIAAARRLLIEHLDIGPLQLLVDVHVAGTSQRVPYPIDTHRAPVTLSALRGRQLLFRPGLMVQGAMAHYTAGALLSAPGVLGSLELLLNPTGLLHSMSAGMADLLGLPLAALMAGSPAQFLASLGQGPASLLWHVSGWTLTSISGFSTAASHVLKRSMAARPSNRAAIGAADGTAHTFQHLEGEGKGKSSSIVAGVSRGMLGAVGLPLTGALDLVSGVTAGIASSTGVARQATVRRAQQCAAQGDSGVSPALCRRLISAAAQLTEAGRYRLHCRAADATLLEETPGGVLGALAVNQPLLVLTEFALVVLADGGLHVAAVLRLEGATMRLEHHQSQLHMSAPSGFCTALQIGSSGGLSLQLRLQASIPEGWGAVLLKAAQM</sequence>
<gene>
    <name evidence="2" type="ORF">WJX75_000119</name>
</gene>
<dbReference type="Proteomes" id="UP001491310">
    <property type="component" value="Unassembled WGS sequence"/>
</dbReference>
<evidence type="ECO:0000256" key="1">
    <source>
        <dbReference type="SAM" id="MobiDB-lite"/>
    </source>
</evidence>
<keyword evidence="3" id="KW-1185">Reference proteome</keyword>
<dbReference type="PANTHER" id="PTHR12517:SF0">
    <property type="entry name" value="INTERMEMBRANE LIPID TRANSFER PROTEIN VPS13B"/>
    <property type="match status" value="1"/>
</dbReference>
<comment type="caution">
    <text evidence="2">The sequence shown here is derived from an EMBL/GenBank/DDBJ whole genome shotgun (WGS) entry which is preliminary data.</text>
</comment>
<evidence type="ECO:0000313" key="3">
    <source>
        <dbReference type="Proteomes" id="UP001491310"/>
    </source>
</evidence>
<dbReference type="EMBL" id="JALJOT010000005">
    <property type="protein sequence ID" value="KAK9914752.1"/>
    <property type="molecule type" value="Genomic_DNA"/>
</dbReference>
<evidence type="ECO:0000313" key="2">
    <source>
        <dbReference type="EMBL" id="KAK9914752.1"/>
    </source>
</evidence>
<reference evidence="2 3" key="1">
    <citation type="journal article" date="2024" name="Nat. Commun.">
        <title>Phylogenomics reveals the evolutionary origins of lichenization in chlorophyte algae.</title>
        <authorList>
            <person name="Puginier C."/>
            <person name="Libourel C."/>
            <person name="Otte J."/>
            <person name="Skaloud P."/>
            <person name="Haon M."/>
            <person name="Grisel S."/>
            <person name="Petersen M."/>
            <person name="Berrin J.G."/>
            <person name="Delaux P.M."/>
            <person name="Dal Grande F."/>
            <person name="Keller J."/>
        </authorList>
    </citation>
    <scope>NUCLEOTIDE SEQUENCE [LARGE SCALE GENOMIC DNA]</scope>
    <source>
        <strain evidence="2 3">SAG 216-7</strain>
    </source>
</reference>
<protein>
    <recommendedName>
        <fullName evidence="4">Chorein N-terminal domain-containing protein</fullName>
    </recommendedName>
</protein>
<organism evidence="2 3">
    <name type="scientific">Coccomyxa subellipsoidea</name>
    <dbReference type="NCBI Taxonomy" id="248742"/>
    <lineage>
        <taxon>Eukaryota</taxon>
        <taxon>Viridiplantae</taxon>
        <taxon>Chlorophyta</taxon>
        <taxon>core chlorophytes</taxon>
        <taxon>Trebouxiophyceae</taxon>
        <taxon>Trebouxiophyceae incertae sedis</taxon>
        <taxon>Coccomyxaceae</taxon>
        <taxon>Coccomyxa</taxon>
    </lineage>
</organism>
<name>A0ABR2YSA7_9CHLO</name>
<dbReference type="PANTHER" id="PTHR12517">
    <property type="entry name" value="VACUOLAR PROTEIN SORTING-ASSOCIATED PROTEIN 13B"/>
    <property type="match status" value="1"/>
</dbReference>